<comment type="caution">
    <text evidence="1">The sequence shown here is derived from an EMBL/GenBank/DDBJ whole genome shotgun (WGS) entry which is preliminary data.</text>
</comment>
<evidence type="ECO:0000313" key="2">
    <source>
        <dbReference type="Proteomes" id="UP000777784"/>
    </source>
</evidence>
<organism evidence="1 2">
    <name type="scientific">Eiseniibacteriota bacterium</name>
    <dbReference type="NCBI Taxonomy" id="2212470"/>
    <lineage>
        <taxon>Bacteria</taxon>
        <taxon>Candidatus Eiseniibacteriota</taxon>
    </lineage>
</organism>
<gene>
    <name evidence="1" type="ORF">KJ970_07535</name>
</gene>
<accession>A0A948RVJ8</accession>
<dbReference type="AlphaFoldDB" id="A0A948RVJ8"/>
<dbReference type="Proteomes" id="UP000777784">
    <property type="component" value="Unassembled WGS sequence"/>
</dbReference>
<evidence type="ECO:0000313" key="1">
    <source>
        <dbReference type="EMBL" id="MBU2690766.1"/>
    </source>
</evidence>
<name>A0A948RVJ8_UNCEI</name>
<reference evidence="1" key="1">
    <citation type="submission" date="2021-05" db="EMBL/GenBank/DDBJ databases">
        <title>Energy efficiency and biological interactions define the core microbiome of deep oligotrophic groundwater.</title>
        <authorList>
            <person name="Mehrshad M."/>
            <person name="Lopez-Fernandez M."/>
            <person name="Bell E."/>
            <person name="Bernier-Latmani R."/>
            <person name="Bertilsson S."/>
            <person name="Dopson M."/>
        </authorList>
    </citation>
    <scope>NUCLEOTIDE SEQUENCE</scope>
    <source>
        <strain evidence="1">Modern_marine.mb.64</strain>
    </source>
</reference>
<dbReference type="EMBL" id="JAHJDP010000037">
    <property type="protein sequence ID" value="MBU2690766.1"/>
    <property type="molecule type" value="Genomic_DNA"/>
</dbReference>
<proteinExistence type="predicted"/>
<sequence length="168" mass="18578">MDFDTDNSIWTINQYAGASYGTISIILEISEGNIEPGAELMLVAEHDMYTVGIDDDYPCIIFEGDCGPYEWGNPDLFEESYLIPCPVCCADNRHIYGKIKEGVTLSSGNRYLLGSVGLSLDTSGECSSRLIIRGECDHIDHEAWAPAWLESDPNPVKQGTWGKVKSLY</sequence>
<protein>
    <submittedName>
        <fullName evidence="1">Uncharacterized protein</fullName>
    </submittedName>
</protein>